<accession>A0A975G563</accession>
<feature type="binding site" evidence="9">
    <location>
        <position position="46"/>
    </location>
    <ligand>
        <name>[4Fe-4S] cluster</name>
        <dbReference type="ChEBI" id="CHEBI:49883"/>
        <note>4Fe-4S-S-AdoMet</note>
    </ligand>
</feature>
<evidence type="ECO:0000256" key="3">
    <source>
        <dbReference type="ARBA" id="ARBA00022723"/>
    </source>
</evidence>
<dbReference type="Pfam" id="PF04055">
    <property type="entry name" value="Radical_SAM"/>
    <property type="match status" value="1"/>
</dbReference>
<dbReference type="InterPro" id="IPR030977">
    <property type="entry name" value="QueE_Cx14CxxC"/>
</dbReference>
<evidence type="ECO:0000313" key="11">
    <source>
        <dbReference type="EMBL" id="QUD90979.1"/>
    </source>
</evidence>
<dbReference type="SFLD" id="SFLDF00376">
    <property type="entry name" value="7-carboxy-7-deazaguanine_synth"/>
    <property type="match status" value="1"/>
</dbReference>
<dbReference type="GO" id="GO:0016840">
    <property type="term" value="F:carbon-nitrogen lyase activity"/>
    <property type="evidence" value="ECO:0007669"/>
    <property type="project" value="UniProtKB-UniRule"/>
</dbReference>
<feature type="binding site" evidence="9">
    <location>
        <begin position="48"/>
        <end position="50"/>
    </location>
    <ligand>
        <name>S-adenosyl-L-methionine</name>
        <dbReference type="ChEBI" id="CHEBI:59789"/>
    </ligand>
</feature>
<dbReference type="InterPro" id="IPR007197">
    <property type="entry name" value="rSAM"/>
</dbReference>
<keyword evidence="4 9" id="KW-0671">Queuosine biosynthesis</keyword>
<geneLocation type="plasmid" evidence="11 12">
    <name>unnamed</name>
</geneLocation>
<feature type="binding site" evidence="9">
    <location>
        <position position="49"/>
    </location>
    <ligand>
        <name>[4Fe-4S] cluster</name>
        <dbReference type="ChEBI" id="CHEBI:49883"/>
        <note>4Fe-4S-S-AdoMet</note>
    </ligand>
</feature>
<feature type="binding site" evidence="9">
    <location>
        <position position="92"/>
    </location>
    <ligand>
        <name>S-adenosyl-L-methionine</name>
        <dbReference type="ChEBI" id="CHEBI:59789"/>
    </ligand>
</feature>
<evidence type="ECO:0000256" key="1">
    <source>
        <dbReference type="ARBA" id="ARBA00022485"/>
    </source>
</evidence>
<sequence length="210" mass="22786">MTYAVKEMFYSLQGEGRHAGRPAVFCRFAGCNLWSGRERDRATADCRFCDTDFVGVDGDGGGRFRTADGLADAIAQMWRGGDGPRFVVLTGGEPLLQVDDDLLAAVHGRDFEIAVETNGTLAAPPAIDWITVSPKGSTRLAQITGHELKLVFPQAGVDPGAFEGLAFQHHLLQPMDGPDIDANTQAAIAYCLAHPQWRLSLQTHKFMGIR</sequence>
<feature type="binding site" evidence="9">
    <location>
        <begin position="173"/>
        <end position="176"/>
    </location>
    <ligand>
        <name>S-adenosyl-L-methionine</name>
        <dbReference type="ChEBI" id="CHEBI:59789"/>
    </ligand>
</feature>
<dbReference type="PROSITE" id="PS51918">
    <property type="entry name" value="RADICAL_SAM"/>
    <property type="match status" value="1"/>
</dbReference>
<comment type="cofactor">
    <cofactor evidence="9">
        <name>S-adenosyl-L-methionine</name>
        <dbReference type="ChEBI" id="CHEBI:59789"/>
    </cofactor>
    <text evidence="9">Binds 1 S-adenosyl-L-methionine per subunit.</text>
</comment>
<keyword evidence="6 9" id="KW-0408">Iron</keyword>
<organism evidence="11 12">
    <name type="scientific">Phenylobacterium montanum</name>
    <dbReference type="NCBI Taxonomy" id="2823693"/>
    <lineage>
        <taxon>Bacteria</taxon>
        <taxon>Pseudomonadati</taxon>
        <taxon>Pseudomonadota</taxon>
        <taxon>Alphaproteobacteria</taxon>
        <taxon>Caulobacterales</taxon>
        <taxon>Caulobacteraceae</taxon>
        <taxon>Phenylobacterium</taxon>
    </lineage>
</organism>
<dbReference type="CDD" id="cd01335">
    <property type="entry name" value="Radical_SAM"/>
    <property type="match status" value="1"/>
</dbReference>
<evidence type="ECO:0000256" key="2">
    <source>
        <dbReference type="ARBA" id="ARBA00022691"/>
    </source>
</evidence>
<feature type="binding site" evidence="9">
    <location>
        <position position="31"/>
    </location>
    <ligand>
        <name>[4Fe-4S] cluster</name>
        <dbReference type="ChEBI" id="CHEBI:49883"/>
        <note>4Fe-4S-S-AdoMet</note>
    </ligand>
</feature>
<comment type="subunit">
    <text evidence="9">Homodimer.</text>
</comment>
<dbReference type="RefSeq" id="WP_211941025.1">
    <property type="nucleotide sequence ID" value="NZ_CP073079.1"/>
</dbReference>
<evidence type="ECO:0000256" key="4">
    <source>
        <dbReference type="ARBA" id="ARBA00022785"/>
    </source>
</evidence>
<proteinExistence type="inferred from homology"/>
<dbReference type="InterPro" id="IPR024924">
    <property type="entry name" value="7-CO-7-deazaguanine_synth-like"/>
</dbReference>
<dbReference type="InterPro" id="IPR013785">
    <property type="entry name" value="Aldolase_TIM"/>
</dbReference>
<dbReference type="GO" id="GO:0008616">
    <property type="term" value="P:tRNA queuosine(34) biosynthetic process"/>
    <property type="evidence" value="ECO:0007669"/>
    <property type="project" value="UniProtKB-UniRule"/>
</dbReference>
<dbReference type="PANTHER" id="PTHR42836:SF1">
    <property type="entry name" value="7-CARBOXY-7-DEAZAGUANINE SYNTHASE"/>
    <property type="match status" value="1"/>
</dbReference>
<evidence type="ECO:0000313" key="12">
    <source>
        <dbReference type="Proteomes" id="UP000676409"/>
    </source>
</evidence>
<dbReference type="PIRSF" id="PIRSF000370">
    <property type="entry name" value="QueE"/>
    <property type="match status" value="1"/>
</dbReference>
<dbReference type="PANTHER" id="PTHR42836">
    <property type="entry name" value="7-CARBOXY-7-DEAZAGUANINE SYNTHASE"/>
    <property type="match status" value="1"/>
</dbReference>
<dbReference type="Gene3D" id="3.20.20.70">
    <property type="entry name" value="Aldolase class I"/>
    <property type="match status" value="1"/>
</dbReference>
<dbReference type="NCBIfam" id="TIGR04508">
    <property type="entry name" value="queE_Cx14CxxC"/>
    <property type="match status" value="1"/>
</dbReference>
<comment type="function">
    <text evidence="9">Catalyzes the complex heterocyclic radical-mediated conversion of 6-carboxy-5,6,7,8-tetrahydropterin (CPH4) to 7-carboxy-7-deazaguanine (CDG), a step common to the biosynthetic pathways of all 7-deazapurine-containing compounds.</text>
</comment>
<feature type="domain" description="Radical SAM core" evidence="10">
    <location>
        <begin position="18"/>
        <end position="210"/>
    </location>
</feature>
<keyword evidence="12" id="KW-1185">Reference proteome</keyword>
<keyword evidence="1 9" id="KW-0004">4Fe-4S</keyword>
<feature type="binding site" evidence="9">
    <location>
        <begin position="133"/>
        <end position="135"/>
    </location>
    <ligand>
        <name>S-adenosyl-L-methionine</name>
        <dbReference type="ChEBI" id="CHEBI:59789"/>
    </ligand>
</feature>
<keyword evidence="3 9" id="KW-0479">Metal-binding</keyword>
<comment type="similarity">
    <text evidence="9">Belongs to the radical SAM superfamily. 7-carboxy-7-deazaguanine synthase family.</text>
</comment>
<evidence type="ECO:0000256" key="8">
    <source>
        <dbReference type="ARBA" id="ARBA00023239"/>
    </source>
</evidence>
<evidence type="ECO:0000259" key="10">
    <source>
        <dbReference type="PROSITE" id="PS51918"/>
    </source>
</evidence>
<reference evidence="11" key="1">
    <citation type="submission" date="2021-04" db="EMBL/GenBank/DDBJ databases">
        <title>The complete genome sequence of Caulobacter sp. S6.</title>
        <authorList>
            <person name="Tang Y."/>
            <person name="Ouyang W."/>
            <person name="Liu Q."/>
            <person name="Huang B."/>
            <person name="Guo Z."/>
            <person name="Lei P."/>
        </authorList>
    </citation>
    <scope>NUCLEOTIDE SEQUENCE</scope>
    <source>
        <strain evidence="11">S6</strain>
        <plasmid evidence="11">unnamed</plasmid>
    </source>
</reference>
<gene>
    <name evidence="9 11" type="primary">queE</name>
    <name evidence="11" type="ORF">KCG34_25430</name>
</gene>
<dbReference type="GO" id="GO:0000287">
    <property type="term" value="F:magnesium ion binding"/>
    <property type="evidence" value="ECO:0007669"/>
    <property type="project" value="UniProtKB-UniRule"/>
</dbReference>
<comment type="catalytic activity">
    <reaction evidence="9">
        <text>6-carboxy-5,6,7,8-tetrahydropterin + H(+) = 7-carboxy-7-carbaguanine + NH4(+)</text>
        <dbReference type="Rhea" id="RHEA:27974"/>
        <dbReference type="ChEBI" id="CHEBI:15378"/>
        <dbReference type="ChEBI" id="CHEBI:28938"/>
        <dbReference type="ChEBI" id="CHEBI:61032"/>
        <dbReference type="ChEBI" id="CHEBI:61036"/>
        <dbReference type="EC" id="4.3.99.3"/>
    </reaction>
</comment>
<dbReference type="HAMAP" id="MF_00917">
    <property type="entry name" value="QueE"/>
    <property type="match status" value="1"/>
</dbReference>
<keyword evidence="11" id="KW-0614">Plasmid</keyword>
<feature type="binding site" evidence="9">
    <location>
        <position position="51"/>
    </location>
    <ligand>
        <name>Mg(2+)</name>
        <dbReference type="ChEBI" id="CHEBI:18420"/>
    </ligand>
</feature>
<comment type="pathway">
    <text evidence="9">Purine metabolism; 7-cyano-7-deazaguanine biosynthesis.</text>
</comment>
<evidence type="ECO:0000256" key="7">
    <source>
        <dbReference type="ARBA" id="ARBA00023014"/>
    </source>
</evidence>
<dbReference type="AlphaFoldDB" id="A0A975G563"/>
<dbReference type="EC" id="4.3.99.3" evidence="9"/>
<evidence type="ECO:0000256" key="6">
    <source>
        <dbReference type="ARBA" id="ARBA00023004"/>
    </source>
</evidence>
<comment type="caution">
    <text evidence="9">Lacks conserved residue(s) required for the propagation of feature annotation.</text>
</comment>
<evidence type="ECO:0000256" key="5">
    <source>
        <dbReference type="ARBA" id="ARBA00022842"/>
    </source>
</evidence>
<dbReference type="SFLD" id="SFLDS00029">
    <property type="entry name" value="Radical_SAM"/>
    <property type="match status" value="1"/>
</dbReference>
<comment type="cofactor">
    <cofactor evidence="9">
        <name>Mg(2+)</name>
        <dbReference type="ChEBI" id="CHEBI:18420"/>
    </cofactor>
</comment>
<keyword evidence="2 9" id="KW-0949">S-adenosyl-L-methionine</keyword>
<dbReference type="InterPro" id="IPR058240">
    <property type="entry name" value="rSAM_sf"/>
</dbReference>
<dbReference type="KEGG" id="caul:KCG34_25430"/>
<evidence type="ECO:0000256" key="9">
    <source>
        <dbReference type="HAMAP-Rule" id="MF_00917"/>
    </source>
</evidence>
<feature type="binding site" evidence="9">
    <location>
        <begin position="12"/>
        <end position="14"/>
    </location>
    <ligand>
        <name>substrate</name>
    </ligand>
</feature>
<feature type="binding site" evidence="9">
    <location>
        <position position="90"/>
    </location>
    <ligand>
        <name>substrate</name>
    </ligand>
</feature>
<feature type="binding site" evidence="9">
    <location>
        <position position="27"/>
    </location>
    <ligand>
        <name>substrate</name>
    </ligand>
</feature>
<keyword evidence="7 9" id="KW-0411">Iron-sulfur</keyword>
<dbReference type="Proteomes" id="UP000676409">
    <property type="component" value="Plasmid unnamed"/>
</dbReference>
<dbReference type="GO" id="GO:1904047">
    <property type="term" value="F:S-adenosyl-L-methionine binding"/>
    <property type="evidence" value="ECO:0007669"/>
    <property type="project" value="UniProtKB-UniRule"/>
</dbReference>
<dbReference type="GO" id="GO:0051539">
    <property type="term" value="F:4 iron, 4 sulfur cluster binding"/>
    <property type="evidence" value="ECO:0007669"/>
    <property type="project" value="UniProtKB-UniRule"/>
</dbReference>
<keyword evidence="8 9" id="KW-0456">Lyase</keyword>
<name>A0A975G563_9CAUL</name>
<dbReference type="EMBL" id="CP073079">
    <property type="protein sequence ID" value="QUD90979.1"/>
    <property type="molecule type" value="Genomic_DNA"/>
</dbReference>
<comment type="cofactor">
    <cofactor evidence="9">
        <name>[4Fe-4S] cluster</name>
        <dbReference type="ChEBI" id="CHEBI:49883"/>
    </cofactor>
    <text evidence="9">Binds 1 [4Fe-4S] cluster. The cluster is coordinated with 3 cysteines and an exchangeable S-adenosyl-L-methionine.</text>
</comment>
<dbReference type="SUPFAM" id="SSF102114">
    <property type="entry name" value="Radical SAM enzymes"/>
    <property type="match status" value="1"/>
</dbReference>
<keyword evidence="5 9" id="KW-0460">Magnesium</keyword>
<protein>
    <recommendedName>
        <fullName evidence="9">7-carboxy-7-deazaguanine synthase</fullName>
        <shortName evidence="9">CDG synthase</shortName>
        <ecNumber evidence="9">4.3.99.3</ecNumber>
    </recommendedName>
    <alternativeName>
        <fullName evidence="9">Queuosine biosynthesis protein QueE</fullName>
    </alternativeName>
</protein>